<keyword evidence="3 4" id="KW-0808">Transferase</keyword>
<comment type="similarity">
    <text evidence="4">Belongs to the class-I pyridoxal-phosphate-dependent aminotransferase family.</text>
</comment>
<evidence type="ECO:0000256" key="2">
    <source>
        <dbReference type="ARBA" id="ARBA00022576"/>
    </source>
</evidence>
<feature type="domain" description="Aminotransferase class I/classII large" evidence="5">
    <location>
        <begin position="36"/>
        <end position="386"/>
    </location>
</feature>
<dbReference type="EC" id="2.6.1.-" evidence="4"/>
<dbReference type="Pfam" id="PF00155">
    <property type="entry name" value="Aminotran_1_2"/>
    <property type="match status" value="1"/>
</dbReference>
<evidence type="ECO:0000313" key="7">
    <source>
        <dbReference type="Proteomes" id="UP001320544"/>
    </source>
</evidence>
<dbReference type="SUPFAM" id="SSF53383">
    <property type="entry name" value="PLP-dependent transferases"/>
    <property type="match status" value="1"/>
</dbReference>
<dbReference type="Gene3D" id="3.90.1150.10">
    <property type="entry name" value="Aspartate Aminotransferase, domain 1"/>
    <property type="match status" value="1"/>
</dbReference>
<dbReference type="InterPro" id="IPR015422">
    <property type="entry name" value="PyrdxlP-dep_Trfase_small"/>
</dbReference>
<dbReference type="PANTHER" id="PTHR42832">
    <property type="entry name" value="AMINO ACID AMINOTRANSFERASE"/>
    <property type="match status" value="1"/>
</dbReference>
<dbReference type="InterPro" id="IPR004839">
    <property type="entry name" value="Aminotransferase_I/II_large"/>
</dbReference>
<gene>
    <name evidence="6" type="primary">dapL</name>
    <name evidence="6" type="ORF">CE91St30_17150</name>
</gene>
<protein>
    <recommendedName>
        <fullName evidence="4">Aminotransferase</fullName>
        <ecNumber evidence="4">2.6.1.-</ecNumber>
    </recommendedName>
</protein>
<dbReference type="InterPro" id="IPR050881">
    <property type="entry name" value="LL-DAP_aminotransferase"/>
</dbReference>
<dbReference type="EMBL" id="AP025564">
    <property type="protein sequence ID" value="BDE96382.1"/>
    <property type="molecule type" value="Genomic_DNA"/>
</dbReference>
<dbReference type="InterPro" id="IPR015424">
    <property type="entry name" value="PyrdxlP-dep_Trfase"/>
</dbReference>
<evidence type="ECO:0000313" key="6">
    <source>
        <dbReference type="EMBL" id="BDE96382.1"/>
    </source>
</evidence>
<dbReference type="PROSITE" id="PS00105">
    <property type="entry name" value="AA_TRANSFER_CLASS_1"/>
    <property type="match status" value="1"/>
</dbReference>
<dbReference type="PANTHER" id="PTHR42832:SF3">
    <property type="entry name" value="L-GLUTAMINE--4-(METHYLSULFANYL)-2-OXOBUTANOATE AMINOTRANSFERASE"/>
    <property type="match status" value="1"/>
</dbReference>
<comment type="cofactor">
    <cofactor evidence="1 4">
        <name>pyridoxal 5'-phosphate</name>
        <dbReference type="ChEBI" id="CHEBI:597326"/>
    </cofactor>
</comment>
<organism evidence="6 7">
    <name type="scientific">Raoultibacter timonensis</name>
    <dbReference type="NCBI Taxonomy" id="1907662"/>
    <lineage>
        <taxon>Bacteria</taxon>
        <taxon>Bacillati</taxon>
        <taxon>Actinomycetota</taxon>
        <taxon>Coriobacteriia</taxon>
        <taxon>Eggerthellales</taxon>
        <taxon>Eggerthellaceae</taxon>
        <taxon>Raoultibacter</taxon>
    </lineage>
</organism>
<reference evidence="6 7" key="1">
    <citation type="submission" date="2022-01" db="EMBL/GenBank/DDBJ databases">
        <title>Novel bile acid biosynthetic pathways are enriched in the microbiome of centenarians.</title>
        <authorList>
            <person name="Sato Y."/>
            <person name="Atarashi K."/>
            <person name="Plichta R.D."/>
            <person name="Arai Y."/>
            <person name="Sasajima S."/>
            <person name="Kearney M.S."/>
            <person name="Suda W."/>
            <person name="Takeshita K."/>
            <person name="Sasaki T."/>
            <person name="Okamoto S."/>
            <person name="Skelly N.A."/>
            <person name="Okamura Y."/>
            <person name="Vlamakis H."/>
            <person name="Li Y."/>
            <person name="Tanoue T."/>
            <person name="Takei H."/>
            <person name="Nittono H."/>
            <person name="Narushima S."/>
            <person name="Irie J."/>
            <person name="Itoh H."/>
            <person name="Moriya K."/>
            <person name="Sugiura Y."/>
            <person name="Suematsu M."/>
            <person name="Moritoki N."/>
            <person name="Shibata S."/>
            <person name="Littman R.D."/>
            <person name="Fischbach A.M."/>
            <person name="Uwamino Y."/>
            <person name="Inoue T."/>
            <person name="Honda A."/>
            <person name="Hattori M."/>
            <person name="Murai T."/>
            <person name="Xavier J.R."/>
            <person name="Hirose N."/>
            <person name="Honda K."/>
        </authorList>
    </citation>
    <scope>NUCLEOTIDE SEQUENCE [LARGE SCALE GENOMIC DNA]</scope>
    <source>
        <strain evidence="6 7">CE91-St30</strain>
    </source>
</reference>
<dbReference type="CDD" id="cd00609">
    <property type="entry name" value="AAT_like"/>
    <property type="match status" value="1"/>
</dbReference>
<keyword evidence="7" id="KW-1185">Reference proteome</keyword>
<keyword evidence="2 4" id="KW-0032">Aminotransferase</keyword>
<sequence>MKGTYVRTAECLDHLAPYLFAQIDKKRDALVEQGVDVISLGIGDPDLPTPDHIVDAMVDAVRKPENHRYPDYEGSLAYRTACADWMRCRFGVEVDPKTEVLALIGSKEGIAHLHTAFVDPGDYVLAPSIGYPVYSGGATLMSAQTYFMPMREGDGFLADFDSVPEDVLAKAKIMFLGYPNNPTGAVATGEYFDRAIAFCLEHDLLLAHDNAYSEIGFDGYRAPSILERPRARECCIEFFSLSKAYNMTGWRIAFAAGNAKAIAALGTVKNNLDSGQFTAIQDAAIVALTGSQQCIDDMCAIYERRRDLIVDALRAIGVECEKPRATIYVWAKVPHGYTSESFATELLERAHVIVTPGSGYGPDGEGYIRISLTTPDERLLEAVRRIKGIADLS</sequence>
<name>A0ABM7WJA0_9ACTN</name>
<accession>A0ABM7WJA0</accession>
<proteinExistence type="inferred from homology"/>
<evidence type="ECO:0000259" key="5">
    <source>
        <dbReference type="Pfam" id="PF00155"/>
    </source>
</evidence>
<evidence type="ECO:0000256" key="4">
    <source>
        <dbReference type="RuleBase" id="RU000481"/>
    </source>
</evidence>
<dbReference type="GO" id="GO:0008483">
    <property type="term" value="F:transaminase activity"/>
    <property type="evidence" value="ECO:0007669"/>
    <property type="project" value="UniProtKB-KW"/>
</dbReference>
<dbReference type="Proteomes" id="UP001320544">
    <property type="component" value="Chromosome"/>
</dbReference>
<dbReference type="NCBIfam" id="NF006756">
    <property type="entry name" value="PRK09276.1"/>
    <property type="match status" value="1"/>
</dbReference>
<evidence type="ECO:0000256" key="3">
    <source>
        <dbReference type="ARBA" id="ARBA00022679"/>
    </source>
</evidence>
<dbReference type="InterPro" id="IPR004838">
    <property type="entry name" value="NHTrfase_class1_PyrdxlP-BS"/>
</dbReference>
<dbReference type="Gene3D" id="3.40.640.10">
    <property type="entry name" value="Type I PLP-dependent aspartate aminotransferase-like (Major domain)"/>
    <property type="match status" value="1"/>
</dbReference>
<evidence type="ECO:0000256" key="1">
    <source>
        <dbReference type="ARBA" id="ARBA00001933"/>
    </source>
</evidence>
<dbReference type="InterPro" id="IPR015421">
    <property type="entry name" value="PyrdxlP-dep_Trfase_major"/>
</dbReference>